<keyword evidence="2 5" id="KW-0812">Transmembrane</keyword>
<evidence type="ECO:0000313" key="7">
    <source>
        <dbReference type="EMBL" id="KAL0002560.1"/>
    </source>
</evidence>
<evidence type="ECO:0000256" key="1">
    <source>
        <dbReference type="ARBA" id="ARBA00004141"/>
    </source>
</evidence>
<comment type="subcellular location">
    <subcellularLocation>
        <location evidence="1">Membrane</location>
        <topology evidence="1">Multi-pass membrane protein</topology>
    </subcellularLocation>
</comment>
<comment type="caution">
    <text evidence="7">The sequence shown here is derived from an EMBL/GenBank/DDBJ whole genome shotgun (WGS) entry which is preliminary data.</text>
</comment>
<keyword evidence="3 5" id="KW-1133">Transmembrane helix</keyword>
<dbReference type="PANTHER" id="PTHR21576">
    <property type="entry name" value="UNCHARACTERIZED NODULIN-LIKE PROTEIN"/>
    <property type="match status" value="1"/>
</dbReference>
<evidence type="ECO:0000256" key="2">
    <source>
        <dbReference type="ARBA" id="ARBA00022692"/>
    </source>
</evidence>
<proteinExistence type="predicted"/>
<evidence type="ECO:0000256" key="4">
    <source>
        <dbReference type="ARBA" id="ARBA00023136"/>
    </source>
</evidence>
<evidence type="ECO:0000256" key="5">
    <source>
        <dbReference type="SAM" id="Phobius"/>
    </source>
</evidence>
<evidence type="ECO:0000256" key="3">
    <source>
        <dbReference type="ARBA" id="ARBA00022989"/>
    </source>
</evidence>
<dbReference type="Proteomes" id="UP001459277">
    <property type="component" value="Unassembled WGS sequence"/>
</dbReference>
<keyword evidence="8" id="KW-1185">Reference proteome</keyword>
<feature type="domain" description="Nodulin-like" evidence="6">
    <location>
        <begin position="2"/>
        <end position="112"/>
    </location>
</feature>
<dbReference type="EMBL" id="JAZDWU010000005">
    <property type="protein sequence ID" value="KAL0002560.1"/>
    <property type="molecule type" value="Genomic_DNA"/>
</dbReference>
<organism evidence="7 8">
    <name type="scientific">Lithocarpus litseifolius</name>
    <dbReference type="NCBI Taxonomy" id="425828"/>
    <lineage>
        <taxon>Eukaryota</taxon>
        <taxon>Viridiplantae</taxon>
        <taxon>Streptophyta</taxon>
        <taxon>Embryophyta</taxon>
        <taxon>Tracheophyta</taxon>
        <taxon>Spermatophyta</taxon>
        <taxon>Magnoliopsida</taxon>
        <taxon>eudicotyledons</taxon>
        <taxon>Gunneridae</taxon>
        <taxon>Pentapetalae</taxon>
        <taxon>rosids</taxon>
        <taxon>fabids</taxon>
        <taxon>Fagales</taxon>
        <taxon>Fagaceae</taxon>
        <taxon>Lithocarpus</taxon>
    </lineage>
</organism>
<accession>A0AAW2D0G6</accession>
<evidence type="ECO:0000313" key="8">
    <source>
        <dbReference type="Proteomes" id="UP001459277"/>
    </source>
</evidence>
<dbReference type="AlphaFoldDB" id="A0AAW2D0G6"/>
<dbReference type="Pfam" id="PF06813">
    <property type="entry name" value="Nodulin-like"/>
    <property type="match status" value="1"/>
</dbReference>
<dbReference type="InterPro" id="IPR010658">
    <property type="entry name" value="Nodulin-like"/>
</dbReference>
<keyword evidence="4 5" id="KW-0472">Membrane</keyword>
<gene>
    <name evidence="7" type="ORF">SO802_016341</name>
</gene>
<dbReference type="PANTHER" id="PTHR21576:SF110">
    <property type="entry name" value="PROTEIN NUCLEAR FUSION DEFECTIVE 4-LIKE"/>
    <property type="match status" value="1"/>
</dbReference>
<sequence length="120" mass="12905">MTGAGATYLFGVYSKHIKATLGYDQSTLNLLRTCKDLEANVGVLSGLLAEVTPAWFVLLIGSAMNFAGYFLIWLAVCGKIPKPKVWQMCLYICVGANSQKFANTGALVTCVKAEESCLDS</sequence>
<reference evidence="7 8" key="1">
    <citation type="submission" date="2024-01" db="EMBL/GenBank/DDBJ databases">
        <title>A telomere-to-telomere, gap-free genome of sweet tea (Lithocarpus litseifolius).</title>
        <authorList>
            <person name="Zhou J."/>
        </authorList>
    </citation>
    <scope>NUCLEOTIDE SEQUENCE [LARGE SCALE GENOMIC DNA]</scope>
    <source>
        <strain evidence="7">Zhou-2022a</strain>
        <tissue evidence="7">Leaf</tissue>
    </source>
</reference>
<name>A0AAW2D0G6_9ROSI</name>
<feature type="transmembrane region" description="Helical" evidence="5">
    <location>
        <begin position="54"/>
        <end position="76"/>
    </location>
</feature>
<protein>
    <recommendedName>
        <fullName evidence="6">Nodulin-like domain-containing protein</fullName>
    </recommendedName>
</protein>
<evidence type="ECO:0000259" key="6">
    <source>
        <dbReference type="Pfam" id="PF06813"/>
    </source>
</evidence>
<dbReference type="GO" id="GO:0016020">
    <property type="term" value="C:membrane"/>
    <property type="evidence" value="ECO:0007669"/>
    <property type="project" value="UniProtKB-SubCell"/>
</dbReference>